<sequence>MPTIGYTADSTTDSLYSFAQATYTNQDLDTDLGDDDADGFGLSASWLFLPNAYVFARGDFTSPDKGDDARTFSIGAGHRLPIADIRSDLDDAGQIDAYVEASYENLEYESSFGLSDTQVEGDSDGFSATLGIRWLTTPNTELNPYIGYVNYGEPDIEVRGPFGRSSGSIDETLDGIRFGVRGVLDLTPRVSIVAGFERTQLDVDGTDIDITALRAGLRWYFPSTGITVR</sequence>
<dbReference type="EMBL" id="APND01000001">
    <property type="protein sequence ID" value="MES1928494.1"/>
    <property type="molecule type" value="Genomic_DNA"/>
</dbReference>
<comment type="caution">
    <text evidence="1">The sequence shown here is derived from an EMBL/GenBank/DDBJ whole genome shotgun (WGS) entry which is preliminary data.</text>
</comment>
<organism evidence="1 2">
    <name type="scientific">Salinisphaera dokdonensis CL-ES53</name>
    <dbReference type="NCBI Taxonomy" id="1304272"/>
    <lineage>
        <taxon>Bacteria</taxon>
        <taxon>Pseudomonadati</taxon>
        <taxon>Pseudomonadota</taxon>
        <taxon>Gammaproteobacteria</taxon>
        <taxon>Salinisphaerales</taxon>
        <taxon>Salinisphaeraceae</taxon>
        <taxon>Salinisphaera</taxon>
    </lineage>
</organism>
<accession>A0ABV2AZC0</accession>
<gene>
    <name evidence="1" type="ORF">SADO_04525</name>
</gene>
<proteinExistence type="predicted"/>
<dbReference type="Proteomes" id="UP001460888">
    <property type="component" value="Unassembled WGS sequence"/>
</dbReference>
<evidence type="ECO:0000313" key="2">
    <source>
        <dbReference type="Proteomes" id="UP001460888"/>
    </source>
</evidence>
<name>A0ABV2AZC0_9GAMM</name>
<keyword evidence="2" id="KW-1185">Reference proteome</keyword>
<reference evidence="1 2" key="1">
    <citation type="submission" date="2013-03" db="EMBL/GenBank/DDBJ databases">
        <title>Salinisphaera dokdonensis CL-ES53 Genome Sequencing.</title>
        <authorList>
            <person name="Li C."/>
            <person name="Lai Q."/>
            <person name="Shao Z."/>
        </authorList>
    </citation>
    <scope>NUCLEOTIDE SEQUENCE [LARGE SCALE GENOMIC DNA]</scope>
    <source>
        <strain evidence="1 2">CL-ES53</strain>
    </source>
</reference>
<protein>
    <recommendedName>
        <fullName evidence="3">Autotransporter outer membrane beta-barrel domain-containing protein</fullName>
    </recommendedName>
</protein>
<evidence type="ECO:0000313" key="1">
    <source>
        <dbReference type="EMBL" id="MES1928494.1"/>
    </source>
</evidence>
<evidence type="ECO:0008006" key="3">
    <source>
        <dbReference type="Google" id="ProtNLM"/>
    </source>
</evidence>